<dbReference type="Pfam" id="PF00856">
    <property type="entry name" value="SET"/>
    <property type="match status" value="1"/>
</dbReference>
<accession>A0A023AZT6</accession>
<feature type="compositionally biased region" description="Basic and acidic residues" evidence="1">
    <location>
        <begin position="79"/>
        <end position="89"/>
    </location>
</feature>
<feature type="compositionally biased region" description="Polar residues" evidence="1">
    <location>
        <begin position="97"/>
        <end position="108"/>
    </location>
</feature>
<feature type="compositionally biased region" description="Low complexity" evidence="1">
    <location>
        <begin position="31"/>
        <end position="44"/>
    </location>
</feature>
<gene>
    <name evidence="3" type="ORF">GNI_146740</name>
</gene>
<dbReference type="PANTHER" id="PTHR46167:SF1">
    <property type="entry name" value="N-LYSINE METHYLTRANSFERASE KMT5A"/>
    <property type="match status" value="1"/>
</dbReference>
<dbReference type="PANTHER" id="PTHR46167">
    <property type="entry name" value="N-LYSINE METHYLTRANSFERASE KMT5A"/>
    <property type="match status" value="1"/>
</dbReference>
<feature type="compositionally biased region" description="Basic and acidic residues" evidence="1">
    <location>
        <begin position="127"/>
        <end position="143"/>
    </location>
</feature>
<dbReference type="InterPro" id="IPR001214">
    <property type="entry name" value="SET_dom"/>
</dbReference>
<dbReference type="SMART" id="SM00317">
    <property type="entry name" value="SET"/>
    <property type="match status" value="1"/>
</dbReference>
<dbReference type="InterPro" id="IPR051760">
    <property type="entry name" value="KMT5A"/>
</dbReference>
<comment type="caution">
    <text evidence="3">The sequence shown here is derived from an EMBL/GenBank/DDBJ whole genome shotgun (WGS) entry which is preliminary data.</text>
</comment>
<dbReference type="GO" id="GO:0042799">
    <property type="term" value="F:histone H4K20 methyltransferase activity"/>
    <property type="evidence" value="ECO:0007669"/>
    <property type="project" value="TreeGrafter"/>
</dbReference>
<dbReference type="EMBL" id="AFNH02001090">
    <property type="protein sequence ID" value="EZG44527.1"/>
    <property type="molecule type" value="Genomic_DNA"/>
</dbReference>
<feature type="compositionally biased region" description="Acidic residues" evidence="1">
    <location>
        <begin position="53"/>
        <end position="78"/>
    </location>
</feature>
<dbReference type="SUPFAM" id="SSF82199">
    <property type="entry name" value="SET domain"/>
    <property type="match status" value="1"/>
</dbReference>
<proteinExistence type="predicted"/>
<dbReference type="GeneID" id="22915145"/>
<dbReference type="Gene3D" id="2.170.270.10">
    <property type="entry name" value="SET domain"/>
    <property type="match status" value="1"/>
</dbReference>
<reference evidence="3" key="1">
    <citation type="submission" date="2013-12" db="EMBL/GenBank/DDBJ databases">
        <authorList>
            <person name="Omoto C.K."/>
            <person name="Sibley D."/>
            <person name="Venepally P."/>
            <person name="Hadjithomas M."/>
            <person name="Karamycheva S."/>
            <person name="Brunk B."/>
            <person name="Roos D."/>
            <person name="Caler E."/>
            <person name="Lorenzi H."/>
        </authorList>
    </citation>
    <scope>NUCLEOTIDE SEQUENCE</scope>
</reference>
<protein>
    <submittedName>
        <fullName evidence="3">SET domain protein</fullName>
    </submittedName>
</protein>
<evidence type="ECO:0000259" key="2">
    <source>
        <dbReference type="PROSITE" id="PS50280"/>
    </source>
</evidence>
<feature type="domain" description="SET" evidence="2">
    <location>
        <begin position="215"/>
        <end position="338"/>
    </location>
</feature>
<feature type="region of interest" description="Disordered" evidence="1">
    <location>
        <begin position="23"/>
        <end position="147"/>
    </location>
</feature>
<dbReference type="OrthoDB" id="337151at2759"/>
<dbReference type="GO" id="GO:0006357">
    <property type="term" value="P:regulation of transcription by RNA polymerase II"/>
    <property type="evidence" value="ECO:0007669"/>
    <property type="project" value="TreeGrafter"/>
</dbReference>
<dbReference type="eggNOG" id="ENOG502S9NF">
    <property type="taxonomic scope" value="Eukaryota"/>
</dbReference>
<dbReference type="Proteomes" id="UP000019763">
    <property type="component" value="Unassembled WGS sequence"/>
</dbReference>
<keyword evidence="4" id="KW-1185">Reference proteome</keyword>
<dbReference type="AlphaFoldDB" id="A0A023AZT6"/>
<evidence type="ECO:0000313" key="4">
    <source>
        <dbReference type="Proteomes" id="UP000019763"/>
    </source>
</evidence>
<feature type="region of interest" description="Disordered" evidence="1">
    <location>
        <begin position="161"/>
        <end position="181"/>
    </location>
</feature>
<dbReference type="RefSeq" id="XP_011134168.1">
    <property type="nucleotide sequence ID" value="XM_011135866.1"/>
</dbReference>
<name>A0A023AZT6_GRENI</name>
<dbReference type="VEuPathDB" id="CryptoDB:GNI_146740"/>
<sequence>MLSLRSQHVGAQLRARVHLRHGTDNIENHAPDSPLTSDSPLSADENLSRDNLSEDDELSEDGDLSEEDHLSEEEDKLGEEDLRGDHLSEDPLPGSEDSLTGSEDSLTGSEDDSPLLSADSKAAGRPTESRRVLGARRPSETRRVIVVSSSSEDDLAVCVESEEDRVTGGQKRGEPKPAGRRYSFKRRRGRAVPYTFTPPAEEGDARYLKVPVVGGGVEVGPSTIAGGGSGLFTARAFRKGELVTEYVGEILDRAEAERRCSVGQFQYIGTLQAQQYYIDGLRVPEAGRGGASFINHAQPKLANAAWVEVADRRLCFPRKFARATRALAPGTEVFINYGKTYWRRMKRWHDSIQRQGLDNLSDYQGSDLDDFVCDYDDFISKPYLPLTS</sequence>
<dbReference type="PROSITE" id="PS50280">
    <property type="entry name" value="SET"/>
    <property type="match status" value="1"/>
</dbReference>
<evidence type="ECO:0000313" key="3">
    <source>
        <dbReference type="EMBL" id="EZG44527.1"/>
    </source>
</evidence>
<dbReference type="GO" id="GO:0005634">
    <property type="term" value="C:nucleus"/>
    <property type="evidence" value="ECO:0007669"/>
    <property type="project" value="TreeGrafter"/>
</dbReference>
<dbReference type="GO" id="GO:0005700">
    <property type="term" value="C:polytene chromosome"/>
    <property type="evidence" value="ECO:0007669"/>
    <property type="project" value="TreeGrafter"/>
</dbReference>
<dbReference type="InterPro" id="IPR046341">
    <property type="entry name" value="SET_dom_sf"/>
</dbReference>
<organism evidence="3 4">
    <name type="scientific">Gregarina niphandrodes</name>
    <name type="common">Septate eugregarine</name>
    <dbReference type="NCBI Taxonomy" id="110365"/>
    <lineage>
        <taxon>Eukaryota</taxon>
        <taxon>Sar</taxon>
        <taxon>Alveolata</taxon>
        <taxon>Apicomplexa</taxon>
        <taxon>Conoidasida</taxon>
        <taxon>Gregarinasina</taxon>
        <taxon>Eugregarinorida</taxon>
        <taxon>Gregarinidae</taxon>
        <taxon>Gregarina</taxon>
    </lineage>
</organism>
<evidence type="ECO:0000256" key="1">
    <source>
        <dbReference type="SAM" id="MobiDB-lite"/>
    </source>
</evidence>